<dbReference type="Proteomes" id="UP000199370">
    <property type="component" value="Unassembled WGS sequence"/>
</dbReference>
<dbReference type="STRING" id="996166.SAMN05192554_12423"/>
<feature type="region of interest" description="Disordered" evidence="2">
    <location>
        <begin position="778"/>
        <end position="803"/>
    </location>
</feature>
<sequence>MPSETTRKHVFVSVGTGGYRAAQTVDRRVSNAGVGERWKFAVIDSGSIPTDEFPRDFEVLQLQKDNRMGQIFNRLKKNGSIKWLSEDLELANQGSVRDPKNGRFYFEYHSHRIYRQLTSTIRSAIDTTQDDELTVWLCASVAGGTGAGMYPLMSVMLDQIVSDISDSVEVDARLLGIACVSELSLPQRTVPGPNPAYYLNSNIVLREMASLLDLDTLQQDMQASYPMEVNMPAAPDPTKVSALRTNTFTCDSPPLDALFVMPVDEERSDASTPGGEETNSYIEGVNYAISSVVVGCTLVDDGIENLFEDVLTERLYTFDTVDVRAPIDDAKRYFDITEQLDQLRETLTEVENRIDSLEQRIQAYQALDEMPVTEEPSPEDVTVVSSRVASAFDRARQRLDAVRLEQGEAATLTSEAKTYASSVSESSAAADDETPQEILAQFVFFTLARSKLRDRIAENDFQSRVEDICEKNADDVDVSLDRVSDAPVQVFEQSLEPYLADSLQAIEARIEDTKSYHFRKRRSLKQSKEELEDVLAELRALRDRYVAQQNAMETLTNQCLADIEEKLTTHVETLEDDLEEQESRQSEIQNRITDREQAIESISETVLDGSYGRIAQLPLNVDALDEVSRETITTASDLTELVEARVIDRQSLVEHLRYALENRLEEPLEDNIERHNHPGETLATISNAQNRQFLSESAVRTTLAGRDIRGRLTIDEVDSPFSITLVTLFDEIRLDNASEYHHITREWQDGSLQDLFGEPVDLDSRIAYPELFASNRSLNASPSKGIAGERPGSGPLVEDGGEQ</sequence>
<name>A0A1H0A2N1_9EURY</name>
<dbReference type="SUPFAM" id="SSF52490">
    <property type="entry name" value="Tubulin nucleotide-binding domain-like"/>
    <property type="match status" value="1"/>
</dbReference>
<gene>
    <name evidence="3" type="ORF">SAMN05192554_12423</name>
</gene>
<proteinExistence type="predicted"/>
<dbReference type="EMBL" id="FNIA01000024">
    <property type="protein sequence ID" value="SDN27675.1"/>
    <property type="molecule type" value="Genomic_DNA"/>
</dbReference>
<dbReference type="InterPro" id="IPR036525">
    <property type="entry name" value="Tubulin/FtsZ_GTPase_sf"/>
</dbReference>
<evidence type="ECO:0000256" key="2">
    <source>
        <dbReference type="SAM" id="MobiDB-lite"/>
    </source>
</evidence>
<feature type="coiled-coil region" evidence="1">
    <location>
        <begin position="521"/>
        <end position="598"/>
    </location>
</feature>
<dbReference type="Gene3D" id="3.40.50.1440">
    <property type="entry name" value="Tubulin/FtsZ, GTPase domain"/>
    <property type="match status" value="1"/>
</dbReference>
<evidence type="ECO:0000313" key="3">
    <source>
        <dbReference type="EMBL" id="SDN27675.1"/>
    </source>
</evidence>
<keyword evidence="4" id="KW-1185">Reference proteome</keyword>
<keyword evidence="1" id="KW-0175">Coiled coil</keyword>
<dbReference type="RefSeq" id="WP_089735693.1">
    <property type="nucleotide sequence ID" value="NZ_JBHSDN010000060.1"/>
</dbReference>
<evidence type="ECO:0000256" key="1">
    <source>
        <dbReference type="SAM" id="Coils"/>
    </source>
</evidence>
<evidence type="ECO:0000313" key="4">
    <source>
        <dbReference type="Proteomes" id="UP000199370"/>
    </source>
</evidence>
<dbReference type="AlphaFoldDB" id="A0A1H0A2N1"/>
<organism evidence="3 4">
    <name type="scientific">Haloarchaeobius iranensis</name>
    <dbReference type="NCBI Taxonomy" id="996166"/>
    <lineage>
        <taxon>Archaea</taxon>
        <taxon>Methanobacteriati</taxon>
        <taxon>Methanobacteriota</taxon>
        <taxon>Stenosarchaea group</taxon>
        <taxon>Halobacteria</taxon>
        <taxon>Halobacteriales</taxon>
        <taxon>Halorubellaceae</taxon>
        <taxon>Haloarchaeobius</taxon>
    </lineage>
</organism>
<reference evidence="3 4" key="1">
    <citation type="submission" date="2016-10" db="EMBL/GenBank/DDBJ databases">
        <authorList>
            <person name="de Groot N.N."/>
        </authorList>
    </citation>
    <scope>NUCLEOTIDE SEQUENCE [LARGE SCALE GENOMIC DNA]</scope>
    <source>
        <strain evidence="4">EB21,IBRC-M 10013,KCTC 4048</strain>
    </source>
</reference>
<accession>A0A1H0A2N1</accession>
<feature type="coiled-coil region" evidence="1">
    <location>
        <begin position="333"/>
        <end position="367"/>
    </location>
</feature>
<protein>
    <submittedName>
        <fullName evidence="3">Tubulin like</fullName>
    </submittedName>
</protein>